<dbReference type="EMBL" id="FNHW01000001">
    <property type="protein sequence ID" value="SDM61858.1"/>
    <property type="molecule type" value="Genomic_DNA"/>
</dbReference>
<dbReference type="STRING" id="459525.SAMN04488137_1060"/>
<keyword evidence="3" id="KW-1185">Reference proteome</keyword>
<accession>A0A1G9UPJ2</accession>
<sequence>MKTFSKLSLLHVLLWAGYFTVIELSQHDRSFFEVILFFMFLYFSYLLSERVCESTSSALKSTICSSFLFLATKISMLSFALLLCLPYLGEVFTQYYTN</sequence>
<name>A0A1G9UPJ2_9BACL</name>
<dbReference type="AlphaFoldDB" id="A0A1G9UPJ2"/>
<feature type="transmembrane region" description="Helical" evidence="1">
    <location>
        <begin position="30"/>
        <end position="47"/>
    </location>
</feature>
<proteinExistence type="predicted"/>
<gene>
    <name evidence="2" type="ORF">SAMN04488137_1060</name>
</gene>
<keyword evidence="1" id="KW-0812">Transmembrane</keyword>
<feature type="transmembrane region" description="Helical" evidence="1">
    <location>
        <begin position="7"/>
        <end position="24"/>
    </location>
</feature>
<evidence type="ECO:0000313" key="3">
    <source>
        <dbReference type="Proteomes" id="UP000199544"/>
    </source>
</evidence>
<dbReference type="Proteomes" id="UP000199544">
    <property type="component" value="Unassembled WGS sequence"/>
</dbReference>
<keyword evidence="1" id="KW-1133">Transmembrane helix</keyword>
<organism evidence="2 3">
    <name type="scientific">Fictibacillus solisalsi</name>
    <dbReference type="NCBI Taxonomy" id="459525"/>
    <lineage>
        <taxon>Bacteria</taxon>
        <taxon>Bacillati</taxon>
        <taxon>Bacillota</taxon>
        <taxon>Bacilli</taxon>
        <taxon>Bacillales</taxon>
        <taxon>Fictibacillaceae</taxon>
        <taxon>Fictibacillus</taxon>
    </lineage>
</organism>
<evidence type="ECO:0000313" key="2">
    <source>
        <dbReference type="EMBL" id="SDM61858.1"/>
    </source>
</evidence>
<evidence type="ECO:0000256" key="1">
    <source>
        <dbReference type="SAM" id="Phobius"/>
    </source>
</evidence>
<reference evidence="3" key="1">
    <citation type="submission" date="2016-10" db="EMBL/GenBank/DDBJ databases">
        <authorList>
            <person name="Varghese N."/>
            <person name="Submissions S."/>
        </authorList>
    </citation>
    <scope>NUCLEOTIDE SEQUENCE [LARGE SCALE GENOMIC DNA]</scope>
    <source>
        <strain evidence="3">CGMCC 1.6854</strain>
    </source>
</reference>
<feature type="transmembrane region" description="Helical" evidence="1">
    <location>
        <begin position="67"/>
        <end position="88"/>
    </location>
</feature>
<keyword evidence="1" id="KW-0472">Membrane</keyword>
<protein>
    <submittedName>
        <fullName evidence="2">Uncharacterized protein</fullName>
    </submittedName>
</protein>